<accession>A0A4Z2EBZ7</accession>
<evidence type="ECO:0000313" key="3">
    <source>
        <dbReference type="Proteomes" id="UP000314294"/>
    </source>
</evidence>
<proteinExistence type="predicted"/>
<keyword evidence="3" id="KW-1185">Reference proteome</keyword>
<evidence type="ECO:0000256" key="1">
    <source>
        <dbReference type="SAM" id="MobiDB-lite"/>
    </source>
</evidence>
<reference evidence="2 3" key="1">
    <citation type="submission" date="2019-03" db="EMBL/GenBank/DDBJ databases">
        <title>First draft genome of Liparis tanakae, snailfish: a comprehensive survey of snailfish specific genes.</title>
        <authorList>
            <person name="Kim W."/>
            <person name="Song I."/>
            <person name="Jeong J.-H."/>
            <person name="Kim D."/>
            <person name="Kim S."/>
            <person name="Ryu S."/>
            <person name="Song J.Y."/>
            <person name="Lee S.K."/>
        </authorList>
    </citation>
    <scope>NUCLEOTIDE SEQUENCE [LARGE SCALE GENOMIC DNA]</scope>
    <source>
        <tissue evidence="2">Muscle</tissue>
    </source>
</reference>
<dbReference type="Proteomes" id="UP000314294">
    <property type="component" value="Unassembled WGS sequence"/>
</dbReference>
<sequence>MSLGTKDLLSLSEEHVQRQSATGRALLSVVRMRVLLAEAGSGLRLTSPFPCGPVVLSPCERASPGGREAARSGARGSRAPRPPCCSVPADL</sequence>
<feature type="compositionally biased region" description="Low complexity" evidence="1">
    <location>
        <begin position="60"/>
        <end position="79"/>
    </location>
</feature>
<comment type="caution">
    <text evidence="2">The sequence shown here is derived from an EMBL/GenBank/DDBJ whole genome shotgun (WGS) entry which is preliminary data.</text>
</comment>
<protein>
    <submittedName>
        <fullName evidence="2">Uncharacterized protein</fullName>
    </submittedName>
</protein>
<feature type="region of interest" description="Disordered" evidence="1">
    <location>
        <begin position="60"/>
        <end position="91"/>
    </location>
</feature>
<gene>
    <name evidence="2" type="ORF">EYF80_063497</name>
</gene>
<name>A0A4Z2EBZ7_9TELE</name>
<organism evidence="2 3">
    <name type="scientific">Liparis tanakae</name>
    <name type="common">Tanaka's snailfish</name>
    <dbReference type="NCBI Taxonomy" id="230148"/>
    <lineage>
        <taxon>Eukaryota</taxon>
        <taxon>Metazoa</taxon>
        <taxon>Chordata</taxon>
        <taxon>Craniata</taxon>
        <taxon>Vertebrata</taxon>
        <taxon>Euteleostomi</taxon>
        <taxon>Actinopterygii</taxon>
        <taxon>Neopterygii</taxon>
        <taxon>Teleostei</taxon>
        <taxon>Neoteleostei</taxon>
        <taxon>Acanthomorphata</taxon>
        <taxon>Eupercaria</taxon>
        <taxon>Perciformes</taxon>
        <taxon>Cottioidei</taxon>
        <taxon>Cottales</taxon>
        <taxon>Liparidae</taxon>
        <taxon>Liparis</taxon>
    </lineage>
</organism>
<dbReference type="EMBL" id="SRLO01010389">
    <property type="protein sequence ID" value="TNN26366.1"/>
    <property type="molecule type" value="Genomic_DNA"/>
</dbReference>
<evidence type="ECO:0000313" key="2">
    <source>
        <dbReference type="EMBL" id="TNN26366.1"/>
    </source>
</evidence>
<dbReference type="AlphaFoldDB" id="A0A4Z2EBZ7"/>